<sequence>MGKKGGGWFSMVKKVFKSSRKDLPDKKGLMSGLTLSLVDLEVLAMSGTPNDRRHATKILPVVRKQHLLLSTLLLYNAAAMEIYVQCLVTTWGAILISVTLILLFGETQPSISMNRSRS</sequence>
<evidence type="ECO:0000313" key="4">
    <source>
        <dbReference type="EMBL" id="KAK5819227.1"/>
    </source>
</evidence>
<gene>
    <name evidence="4" type="ORF">PVK06_024199</name>
</gene>
<feature type="transmembrane region" description="Helical" evidence="2">
    <location>
        <begin position="82"/>
        <end position="105"/>
    </location>
</feature>
<keyword evidence="1 2" id="KW-0812">Transmembrane</keyword>
<name>A0ABR0PDC7_GOSAR</name>
<keyword evidence="1 2" id="KW-1133">Transmembrane helix</keyword>
<dbReference type="Proteomes" id="UP001358586">
    <property type="component" value="Chromosome 7"/>
</dbReference>
<keyword evidence="5" id="KW-1185">Reference proteome</keyword>
<reference evidence="4 5" key="1">
    <citation type="submission" date="2023-03" db="EMBL/GenBank/DDBJ databases">
        <title>WGS of Gossypium arboreum.</title>
        <authorList>
            <person name="Yu D."/>
        </authorList>
    </citation>
    <scope>NUCLEOTIDE SEQUENCE [LARGE SCALE GENOMIC DNA]</scope>
    <source>
        <tissue evidence="4">Leaf</tissue>
    </source>
</reference>
<dbReference type="InterPro" id="IPR045095">
    <property type="entry name" value="ACDP"/>
</dbReference>
<evidence type="ECO:0000313" key="5">
    <source>
        <dbReference type="Proteomes" id="UP001358586"/>
    </source>
</evidence>
<dbReference type="EMBL" id="JARKNE010000007">
    <property type="protein sequence ID" value="KAK5819227.1"/>
    <property type="molecule type" value="Genomic_DNA"/>
</dbReference>
<evidence type="ECO:0000259" key="3">
    <source>
        <dbReference type="PROSITE" id="PS51846"/>
    </source>
</evidence>
<evidence type="ECO:0000256" key="1">
    <source>
        <dbReference type="PROSITE-ProRule" id="PRU01193"/>
    </source>
</evidence>
<feature type="domain" description="CNNM transmembrane" evidence="3">
    <location>
        <begin position="1"/>
        <end position="118"/>
    </location>
</feature>
<proteinExistence type="predicted"/>
<dbReference type="PANTHER" id="PTHR12064">
    <property type="entry name" value="METAL TRANSPORTER CNNM"/>
    <property type="match status" value="1"/>
</dbReference>
<comment type="caution">
    <text evidence="4">The sequence shown here is derived from an EMBL/GenBank/DDBJ whole genome shotgun (WGS) entry which is preliminary data.</text>
</comment>
<dbReference type="PROSITE" id="PS51846">
    <property type="entry name" value="CNNM"/>
    <property type="match status" value="1"/>
</dbReference>
<keyword evidence="1 2" id="KW-0472">Membrane</keyword>
<evidence type="ECO:0000256" key="2">
    <source>
        <dbReference type="SAM" id="Phobius"/>
    </source>
</evidence>
<dbReference type="InterPro" id="IPR002550">
    <property type="entry name" value="CNNM"/>
</dbReference>
<accession>A0ABR0PDC7</accession>
<dbReference type="PANTHER" id="PTHR12064:SF59">
    <property type="entry name" value="CNNM TRANSMEMBRANE DOMAIN-CONTAINING PROTEIN"/>
    <property type="match status" value="1"/>
</dbReference>
<protein>
    <recommendedName>
        <fullName evidence="3">CNNM transmembrane domain-containing protein</fullName>
    </recommendedName>
</protein>
<organism evidence="4 5">
    <name type="scientific">Gossypium arboreum</name>
    <name type="common">Tree cotton</name>
    <name type="synonym">Gossypium nanking</name>
    <dbReference type="NCBI Taxonomy" id="29729"/>
    <lineage>
        <taxon>Eukaryota</taxon>
        <taxon>Viridiplantae</taxon>
        <taxon>Streptophyta</taxon>
        <taxon>Embryophyta</taxon>
        <taxon>Tracheophyta</taxon>
        <taxon>Spermatophyta</taxon>
        <taxon>Magnoliopsida</taxon>
        <taxon>eudicotyledons</taxon>
        <taxon>Gunneridae</taxon>
        <taxon>Pentapetalae</taxon>
        <taxon>rosids</taxon>
        <taxon>malvids</taxon>
        <taxon>Malvales</taxon>
        <taxon>Malvaceae</taxon>
        <taxon>Malvoideae</taxon>
        <taxon>Gossypium</taxon>
    </lineage>
</organism>